<dbReference type="SUPFAM" id="SSF52799">
    <property type="entry name" value="(Phosphotyrosine protein) phosphatases II"/>
    <property type="match status" value="1"/>
</dbReference>
<dbReference type="EMBL" id="SMZQ01000021">
    <property type="protein sequence ID" value="TDL31592.1"/>
    <property type="molecule type" value="Genomic_DNA"/>
</dbReference>
<gene>
    <name evidence="2" type="ORF">E2R57_21210</name>
</gene>
<dbReference type="PROSITE" id="PS00383">
    <property type="entry name" value="TYR_PHOSPHATASE_1"/>
    <property type="match status" value="1"/>
</dbReference>
<dbReference type="InterPro" id="IPR029021">
    <property type="entry name" value="Prot-tyrosine_phosphatase-like"/>
</dbReference>
<dbReference type="Gene3D" id="3.90.190.10">
    <property type="entry name" value="Protein tyrosine phosphatase superfamily"/>
    <property type="match status" value="1"/>
</dbReference>
<dbReference type="PROSITE" id="PS50056">
    <property type="entry name" value="TYR_PHOSPHATASE_2"/>
    <property type="match status" value="1"/>
</dbReference>
<protein>
    <submittedName>
        <fullName evidence="2">Tyrosine-protein phosphatase</fullName>
    </submittedName>
</protein>
<proteinExistence type="predicted"/>
<dbReference type="Pfam" id="PF13350">
    <property type="entry name" value="Y_phosphatase3"/>
    <property type="match status" value="1"/>
</dbReference>
<comment type="caution">
    <text evidence="2">The sequence shown here is derived from an EMBL/GenBank/DDBJ whole genome shotgun (WGS) entry which is preliminary data.</text>
</comment>
<accession>A0A4R5XL07</accession>
<evidence type="ECO:0000313" key="2">
    <source>
        <dbReference type="EMBL" id="TDL31592.1"/>
    </source>
</evidence>
<feature type="domain" description="Tyrosine specific protein phosphatases" evidence="1">
    <location>
        <begin position="137"/>
        <end position="212"/>
    </location>
</feature>
<reference evidence="2 3" key="1">
    <citation type="submission" date="2019-03" db="EMBL/GenBank/DDBJ databases">
        <title>Genome Sequencing and Assembly of Various Microbes Isolated from Partially Reclaimed Soil and Acid Mine Drainage (AMD) Site.</title>
        <authorList>
            <person name="Steinbock B."/>
            <person name="Bechtold R."/>
            <person name="Sevigny J.L."/>
            <person name="Thomas D."/>
            <person name="Cuthill L.R."/>
            <person name="Aveiro Johannsen E.J."/>
            <person name="Thomas K."/>
            <person name="Ghosh A."/>
        </authorList>
    </citation>
    <scope>NUCLEOTIDE SEQUENCE [LARGE SCALE GENOMIC DNA]</scope>
    <source>
        <strain evidence="2 3">S-A1</strain>
    </source>
</reference>
<sequence length="265" mass="28982">MKQVTPGLAGSNSLEGVRNFRSLGGLPAHGGSRVAEGLLYRSGHFGYSTAPDRQRLEAAGLHFMDLRSPWESEAEDRCVPALKTVQTPLQAKDSRDAWLWAAIREGRVSELGRALTAARAEEAMHRLYARDIAGNPSVFASFLQSLARVELPVVVHCSAGKDRTGWAIAILLTILGVPETAILEDYVQSSLPENQYLIRDSAGIVTSIDKHLRTVITPLLEARQGYLEAAWHSVEHAWGSRHSYLEDGLGITPALTNKLKARLLV</sequence>
<dbReference type="InterPro" id="IPR026893">
    <property type="entry name" value="Tyr/Ser_Pase_IphP-type"/>
</dbReference>
<dbReference type="InterPro" id="IPR016130">
    <property type="entry name" value="Tyr_Pase_AS"/>
</dbReference>
<dbReference type="Proteomes" id="UP000294621">
    <property type="component" value="Unassembled WGS sequence"/>
</dbReference>
<dbReference type="OrthoDB" id="1188001at2"/>
<dbReference type="GO" id="GO:0004721">
    <property type="term" value="F:phosphoprotein phosphatase activity"/>
    <property type="evidence" value="ECO:0007669"/>
    <property type="project" value="InterPro"/>
</dbReference>
<organism evidence="2 3">
    <name type="scientific">Arthrobacter nitrophenolicus</name>
    <dbReference type="NCBI Taxonomy" id="683150"/>
    <lineage>
        <taxon>Bacteria</taxon>
        <taxon>Bacillati</taxon>
        <taxon>Actinomycetota</taxon>
        <taxon>Actinomycetes</taxon>
        <taxon>Micrococcales</taxon>
        <taxon>Micrococcaceae</taxon>
        <taxon>Arthrobacter</taxon>
    </lineage>
</organism>
<name>A0A4R5XL07_9MICC</name>
<dbReference type="AlphaFoldDB" id="A0A4R5XL07"/>
<dbReference type="InterPro" id="IPR000387">
    <property type="entry name" value="Tyr_Pase_dom"/>
</dbReference>
<dbReference type="RefSeq" id="WP_133352444.1">
    <property type="nucleotide sequence ID" value="NZ_SMZQ01000021.1"/>
</dbReference>
<evidence type="ECO:0000313" key="3">
    <source>
        <dbReference type="Proteomes" id="UP000294621"/>
    </source>
</evidence>
<evidence type="ECO:0000259" key="1">
    <source>
        <dbReference type="PROSITE" id="PS50056"/>
    </source>
</evidence>